<dbReference type="EMBL" id="CAJOBS010000118">
    <property type="protein sequence ID" value="CAF4500332.1"/>
    <property type="molecule type" value="Genomic_DNA"/>
</dbReference>
<comment type="caution">
    <text evidence="1">The sequence shown here is derived from an EMBL/GenBank/DDBJ whole genome shotgun (WGS) entry which is preliminary data.</text>
</comment>
<sequence>MERILLAGNYPNLTFLMELFGFGDKAGFHYFKNDSTFRHIFKHQIADLTLHDNDEYLYSPSPPVRTRNAYSNVFALFENLKRLTIVVSSSINDYPPLSVYHPQSTTCFASTLTV</sequence>
<reference evidence="1" key="1">
    <citation type="submission" date="2021-02" db="EMBL/GenBank/DDBJ databases">
        <authorList>
            <person name="Nowell W R."/>
        </authorList>
    </citation>
    <scope>NUCLEOTIDE SEQUENCE</scope>
</reference>
<gene>
    <name evidence="1" type="ORF">KIK155_LOCUS142</name>
    <name evidence="2" type="ORF">TOA249_LOCUS3376</name>
</gene>
<dbReference type="Proteomes" id="UP000663838">
    <property type="component" value="Unassembled WGS sequence"/>
</dbReference>
<dbReference type="AlphaFoldDB" id="A0A817TIW9"/>
<name>A0A817TIW9_9BILA</name>
<evidence type="ECO:0000313" key="2">
    <source>
        <dbReference type="EMBL" id="CAF4500332.1"/>
    </source>
</evidence>
<evidence type="ECO:0000313" key="3">
    <source>
        <dbReference type="Proteomes" id="UP000663865"/>
    </source>
</evidence>
<dbReference type="EMBL" id="CAJNYV010000004">
    <property type="protein sequence ID" value="CAF3317218.1"/>
    <property type="molecule type" value="Genomic_DNA"/>
</dbReference>
<accession>A0A817TIW9</accession>
<protein>
    <submittedName>
        <fullName evidence="1">Uncharacterized protein</fullName>
    </submittedName>
</protein>
<proteinExistence type="predicted"/>
<organism evidence="1 3">
    <name type="scientific">Rotaria socialis</name>
    <dbReference type="NCBI Taxonomy" id="392032"/>
    <lineage>
        <taxon>Eukaryota</taxon>
        <taxon>Metazoa</taxon>
        <taxon>Spiralia</taxon>
        <taxon>Gnathifera</taxon>
        <taxon>Rotifera</taxon>
        <taxon>Eurotatoria</taxon>
        <taxon>Bdelloidea</taxon>
        <taxon>Philodinida</taxon>
        <taxon>Philodinidae</taxon>
        <taxon>Rotaria</taxon>
    </lineage>
</organism>
<evidence type="ECO:0000313" key="1">
    <source>
        <dbReference type="EMBL" id="CAF3317218.1"/>
    </source>
</evidence>
<dbReference type="Proteomes" id="UP000663865">
    <property type="component" value="Unassembled WGS sequence"/>
</dbReference>